<dbReference type="EMBL" id="ML769928">
    <property type="protein sequence ID" value="KAE9385949.1"/>
    <property type="molecule type" value="Genomic_DNA"/>
</dbReference>
<keyword evidence="2" id="KW-1185">Reference proteome</keyword>
<name>A0A6A4GJT0_9AGAR</name>
<organism evidence="1 2">
    <name type="scientific">Gymnopus androsaceus JB14</name>
    <dbReference type="NCBI Taxonomy" id="1447944"/>
    <lineage>
        <taxon>Eukaryota</taxon>
        <taxon>Fungi</taxon>
        <taxon>Dikarya</taxon>
        <taxon>Basidiomycota</taxon>
        <taxon>Agaricomycotina</taxon>
        <taxon>Agaricomycetes</taxon>
        <taxon>Agaricomycetidae</taxon>
        <taxon>Agaricales</taxon>
        <taxon>Marasmiineae</taxon>
        <taxon>Omphalotaceae</taxon>
        <taxon>Gymnopus</taxon>
    </lineage>
</organism>
<reference evidence="1" key="1">
    <citation type="journal article" date="2019" name="Environ. Microbiol.">
        <title>Fungal ecological strategies reflected in gene transcription - a case study of two litter decomposers.</title>
        <authorList>
            <person name="Barbi F."/>
            <person name="Kohler A."/>
            <person name="Barry K."/>
            <person name="Baskaran P."/>
            <person name="Daum C."/>
            <person name="Fauchery L."/>
            <person name="Ihrmark K."/>
            <person name="Kuo A."/>
            <person name="LaButti K."/>
            <person name="Lipzen A."/>
            <person name="Morin E."/>
            <person name="Grigoriev I.V."/>
            <person name="Henrissat B."/>
            <person name="Lindahl B."/>
            <person name="Martin F."/>
        </authorList>
    </citation>
    <scope>NUCLEOTIDE SEQUENCE</scope>
    <source>
        <strain evidence="1">JB14</strain>
    </source>
</reference>
<protein>
    <submittedName>
        <fullName evidence="1">Uncharacterized protein</fullName>
    </submittedName>
</protein>
<dbReference type="Proteomes" id="UP000799118">
    <property type="component" value="Unassembled WGS sequence"/>
</dbReference>
<sequence length="132" mass="14304">MRTLPPVLTNALASYPHELSLAKPANTTLINLSFSLAQNLPPVLTNLKEASIQETIISDVSTTSAVISFMHFPRRMLGMLSQTIGFHQRPENNLVAPIVPAEYPLLTAQAALSAESIAHVVTVPIARFAVYL</sequence>
<evidence type="ECO:0000313" key="2">
    <source>
        <dbReference type="Proteomes" id="UP000799118"/>
    </source>
</evidence>
<evidence type="ECO:0000313" key="1">
    <source>
        <dbReference type="EMBL" id="KAE9385949.1"/>
    </source>
</evidence>
<proteinExistence type="predicted"/>
<gene>
    <name evidence="1" type="ORF">BT96DRAFT_1006568</name>
</gene>
<dbReference type="AlphaFoldDB" id="A0A6A4GJT0"/>
<accession>A0A6A4GJT0</accession>